<evidence type="ECO:0000259" key="5">
    <source>
        <dbReference type="PROSITE" id="PS51192"/>
    </source>
</evidence>
<sequence length="3126" mass="356809">MFSHLSDYQLIESPHSLYQNAIHIKSKRNVLIHMFSVDEQKVGSDFSGRLTSFVKDLDHLHIVRVYEIFEEKPNLFIVLESRNAWNRLSDSLTSTEWKQYSVATFEDLARRLFQQLVSAIDFYQSNIVMKHGDIVLAPGINDKDHRHLTADSILYDPQTKSLAIHPLDLYVNTISLQPYDYVHSCGEVLYEILYPDRYDPKEIRLHPWFNIGLPSYLYKNNNHLKPSHNTGRSIFDEPRSLDHLTTFDYKSVVKRIKNQGLDSLENFQFFCRNAEPIKMDINWIDLATRVGLSVLKVEHLQKILECDPSTKILVFYLLIQIIKSFTFIVDDSSENEKKSLEFTNYFISLYHEMAKSPPPPSTAQSPDVKSDTNSHGDPNKPHSLKLVGSAKRHLSYSTVHTNSTTMKLPDYNDIVLLTDTEQNQCGGFWLDGPIQLKDGFICSFIFTLNPMPNEKKGADGFALVIQSESNTAYQPSALGSKKGYGMFINCVAIEFDTYRAYPNHFISIQSSDKNPNDTSGVCEQQHSLTDRFITNNIGVEMNDGKDHQVVVVYLRESITVFVDGKTVFKCFDHDVLKAVVGTETKPVYIGVTGATGGICQRHFISLFSFQTYNHKLFIKPLDKSLVITEKFGSNCNRIVDVFRWIDFKLVGDSKEVNELNPHVSFSRGAIWSKDQFKLKDGFISTFKIGSSSSNGQVDNPFSFVLQPLSNSEYTPSQSQSFVIKFEKDTVSLYLHSTLNKESHYPFFSYMTPGLNVDDNEDHDIVVRYTGSRLTLSIDNVVIIEQLDFNIQKFLNHNSPYIGISASISNGKSHQLKYFSNLVFVIDQKFVNDHIGYEIMELLFLANPHNIRSHFIDQQPMNTFFTPIEILESNIGDISQYDRLYAMAEQNFLFSQKTKSQIIERASGQSDSKYLDLLSMIPVDQNDTDLLLHNVMSTTKTVTPVTIRILSNAIDESGLDQKDGKSNIFVKYYQYIWNAFSKNNIKELMENHSLYTELLDIIAVILSNGFNDIPEKVVQSLFDSLSFCISNPSKQNDTYSQTISSLIKRLPQTPSLVAMYQSFVRSLDFNTKTIISIISMFPFHFTNNEDVIQLFAEYTNKLFKFLEIKSSQSQRDFDIAVLVIKIMHLHIQLVIKVTQETIDRPPLETLQMLLLVVTKSYSSYLDDDEGSESENDEKEEEIIDSQIELDLSKYSKIMERFSTISEENIFYLIDIQTTFRYPLKSLTEILSILNVELKFTDINRLVQLELAETPLEYIRLQWIKSIHPFSKLEDPALNQMKKFGYQTLLWLIECIKDEAKLQEFSNYLGLFSQFEIDGFESDYLISSSFNENNNLNQWKQSLGEFVINQYYMDVSFKEYSDSELFLELKSKMAELLFTGDWTLATIEPLIQKTLVNPTTINSDLMKTSIRILHTILNYQLSKDDCNSRFDTVSSFFTYPINYQAEKFEELVLDKFFVPSYHKNIIQLIKEFKVVNSTFPTLILLNQYHQVNVRINNGDNFIDPMMLQQGIYSVLKIDEQLSILIKACQETMKIKIRETQVIAMLLLMSKPNNSGRLLQMNTGEGKSLVIAMLTAHLALLGHVVDVITTTSELAVPRFTQAIPLFMKLKLAEYIPLLDFKIKYSGISEYQSRLLQNRFNHSEDSFNTNNRFAILDEVDSMLLDGNDSVVMLTGPTPGIDCLIPILASIWVQMEHIENKIAFSDDGELCYVDEVSRDANGNLISEDQQTYEFYPIQGEPEEFIKLSTEEHIRKIIRDTDGLSKMNIAQARKTIPNDYPRQNIPNHLQSLVKESLVSKWIDSAYTAKFEMEVNKHYILDNKEIKSVDALNSEKFVINTKWRNGLQQFLQLKHGVKITPENLTSNFISNISYIKLYKNNLFGLCGTLGAPEERTLLQNTYNVDSIVIPPFMNKQMVETKPIVVHEDNMDKWYSSIVFQTLSMISSRRAVLIIAEYICQVDGLNTRLSKVIPTNQIKLYKFGNEPFVIDRPVLPGEVIISTSMASRAIDLNSDKIESFGGLHICMTHIPKSERVLQESFGRTSRTGNRGTVQFILLDQEQNSSFDQIKLCRSELESKKLKSAVTEIQQISKKDNIFGRYCKYRESIANNYKTNGAEYILQGLDERFAIWFKKYEDITIDLSTDPYPDFEKKLINELNQSNVITNPYFYIMRGNYLCVNNKDQEAYNEYTKAIQIESNFIANAYYNRAHTILKMDKQRSWETNTSKPNPIEDLKAAKRVIEDTLESQWFILTQASDSPILAVQVRNIMYLYGMLKGTIEDLIGYQDYDKDKATLTKEMNERKGLTEKDKEEIRKEILDLEKRRDTKGLIQVGAEGTIDTVKLLTFNQLLPEGEDERQFKDEFKLFSIDGYMGCIRLDIKLPKPGIQWFSVIGLVLLGAAQFVAGAVITVFTEGIGSPVGVPLMAEGISDIITAIHEGVIDRTFSWKQWGIEKAISVTVSLITAGLGSLKAVGKVAVQAGKKVFSKASGKILANASRKYAYSGLLKYGAKSVTAKQLIKKTMAIAIRDQAIEYSLTQGLNYVSDQLFIPTLIKFIKSEIHPIIQQRFNGNQKLKGLMTNEVDEHLVSNRLSALIETEEEGIFYKISTGIASGLIHSKSVKISILFDILKALKAANDLRTMLPEFLDKSDKEIEKATTAKPLNSTVQARIDQLVDNMVNLLAIQMSDQIKFYMVNPISRRVANHIVTKSFKGDNKQHQDALQAYYSSVIQQKIANGKTPLAPITHLDENQSKQLVDQQIENVKKEGELGIVHFEALSSILKQPIVIHDENGDVTVYNSSTNKDQMPPIELEYVPPNKDNKSGHWIPKGEDHSWKLPGGGKKNNCSLDAIIYSRERDGIHNDFDQTLLRSKLVAFMESPSGRTSLNKQAYYIKVLEETKKHWLYEGGSRIKTKRIRAKGKIKYSLLGKMTVNFAKLDWRKRFQSKGKGGLHELIPMNMRAKNGVCDQIMSNCQPAASKLLIKFLNEGRIHTAAVLFRGTKANKLVDGAMHSSNIKSIFTTQTQSQFHDLLRKPLQDLLKETKGKGKTVTIAQIKNTIKSIVQTQLDNTYSGKQKPDKYLNHIMTNAQRLGFNYFVSINRDYLKKLARSYKVTLDKPSPTIGPAKPKDTMDIEFKLP</sequence>
<dbReference type="PANTHER" id="PTHR30612:SF0">
    <property type="entry name" value="CHLOROPLAST PROTEIN-TRANSPORTING ATPASE"/>
    <property type="match status" value="1"/>
</dbReference>
<dbReference type="Gene3D" id="2.60.120.200">
    <property type="match status" value="1"/>
</dbReference>
<dbReference type="InterPro" id="IPR014001">
    <property type="entry name" value="Helicase_ATP-bd"/>
</dbReference>
<dbReference type="GO" id="GO:0016020">
    <property type="term" value="C:membrane"/>
    <property type="evidence" value="ECO:0007669"/>
    <property type="project" value="InterPro"/>
</dbReference>
<dbReference type="PROSITE" id="PS51192">
    <property type="entry name" value="HELICASE_ATP_BIND_1"/>
    <property type="match status" value="1"/>
</dbReference>
<comment type="caution">
    <text evidence="7">The sequence shown here is derived from an EMBL/GenBank/DDBJ whole genome shotgun (WGS) entry which is preliminary data.</text>
</comment>
<dbReference type="Gene3D" id="3.90.1440.10">
    <property type="entry name" value="SecA, preprotein cross-linking domain"/>
    <property type="match status" value="1"/>
</dbReference>
<dbReference type="GO" id="GO:0004672">
    <property type="term" value="F:protein kinase activity"/>
    <property type="evidence" value="ECO:0007669"/>
    <property type="project" value="InterPro"/>
</dbReference>
<dbReference type="Pfam" id="PF07517">
    <property type="entry name" value="SecA_DEAD"/>
    <property type="match status" value="1"/>
</dbReference>
<name>D3AYK3_HETP5</name>
<keyword evidence="2" id="KW-0811">Translocation</keyword>
<evidence type="ECO:0000256" key="2">
    <source>
        <dbReference type="ARBA" id="ARBA00023010"/>
    </source>
</evidence>
<dbReference type="RefSeq" id="XP_020438136.1">
    <property type="nucleotide sequence ID" value="XM_020572278.1"/>
</dbReference>
<feature type="region of interest" description="Disordered" evidence="3">
    <location>
        <begin position="356"/>
        <end position="384"/>
    </location>
</feature>
<dbReference type="GO" id="GO:0005524">
    <property type="term" value="F:ATP binding"/>
    <property type="evidence" value="ECO:0007669"/>
    <property type="project" value="InterPro"/>
</dbReference>
<dbReference type="SMART" id="SM00957">
    <property type="entry name" value="SecA_DEAD"/>
    <property type="match status" value="1"/>
</dbReference>
<dbReference type="EMBL" id="ADBJ01000004">
    <property type="protein sequence ID" value="EFA86030.1"/>
    <property type="molecule type" value="Genomic_DNA"/>
</dbReference>
<dbReference type="InterPro" id="IPR011009">
    <property type="entry name" value="Kinase-like_dom_sf"/>
</dbReference>
<dbReference type="Gene3D" id="1.25.40.10">
    <property type="entry name" value="Tetratricopeptide repeat domain"/>
    <property type="match status" value="1"/>
</dbReference>
<evidence type="ECO:0000256" key="3">
    <source>
        <dbReference type="SAM" id="MobiDB-lite"/>
    </source>
</evidence>
<dbReference type="InterPro" id="IPR036670">
    <property type="entry name" value="SecA_X-link_sf"/>
</dbReference>
<dbReference type="CDD" id="cd01951">
    <property type="entry name" value="lectin_L-type"/>
    <property type="match status" value="1"/>
</dbReference>
<feature type="domain" description="Protein kinase" evidence="4">
    <location>
        <begin position="1"/>
        <end position="328"/>
    </location>
</feature>
<evidence type="ECO:0000313" key="7">
    <source>
        <dbReference type="EMBL" id="EFA86030.1"/>
    </source>
</evidence>
<dbReference type="PANTHER" id="PTHR30612">
    <property type="entry name" value="SECA INNER MEMBRANE COMPONENT OF SEC PROTEIN SECRETION SYSTEM"/>
    <property type="match status" value="1"/>
</dbReference>
<dbReference type="InterPro" id="IPR000719">
    <property type="entry name" value="Prot_kinase_dom"/>
</dbReference>
<accession>D3AYK3</accession>
<keyword evidence="1" id="KW-0653">Protein transport</keyword>
<dbReference type="SUPFAM" id="SSF56112">
    <property type="entry name" value="Protein kinase-like (PK-like)"/>
    <property type="match status" value="1"/>
</dbReference>
<feature type="domain" description="Helicase ATP-binding" evidence="5">
    <location>
        <begin position="1545"/>
        <end position="1671"/>
    </location>
</feature>
<dbReference type="PROSITE" id="PS51196">
    <property type="entry name" value="SECA_MOTOR_DEAD"/>
    <property type="match status" value="1"/>
</dbReference>
<dbReference type="SUPFAM" id="SSF49899">
    <property type="entry name" value="Concanavalin A-like lectins/glucanases"/>
    <property type="match status" value="2"/>
</dbReference>
<evidence type="ECO:0008006" key="9">
    <source>
        <dbReference type="Google" id="ProtNLM"/>
    </source>
</evidence>
<dbReference type="InterPro" id="IPR014018">
    <property type="entry name" value="SecA_motor_DEAD"/>
</dbReference>
<dbReference type="InterPro" id="IPR027417">
    <property type="entry name" value="P-loop_NTPase"/>
</dbReference>
<dbReference type="GeneID" id="31356793"/>
<dbReference type="InterPro" id="IPR013320">
    <property type="entry name" value="ConA-like_dom_sf"/>
</dbReference>
<dbReference type="SUPFAM" id="SSF52540">
    <property type="entry name" value="P-loop containing nucleoside triphosphate hydrolases"/>
    <property type="match status" value="2"/>
</dbReference>
<dbReference type="Gene3D" id="1.10.510.10">
    <property type="entry name" value="Transferase(Phosphotransferase) domain 1"/>
    <property type="match status" value="1"/>
</dbReference>
<protein>
    <recommendedName>
        <fullName evidence="9">Protein translocase subunit SecA</fullName>
    </recommendedName>
</protein>
<evidence type="ECO:0000256" key="1">
    <source>
        <dbReference type="ARBA" id="ARBA00022927"/>
    </source>
</evidence>
<dbReference type="GO" id="GO:0006605">
    <property type="term" value="P:protein targeting"/>
    <property type="evidence" value="ECO:0007669"/>
    <property type="project" value="InterPro"/>
</dbReference>
<dbReference type="InterPro" id="IPR056573">
    <property type="entry name" value="Lectin_L-type_dom"/>
</dbReference>
<dbReference type="PROSITE" id="PS50011">
    <property type="entry name" value="PROTEIN_KINASE_DOM"/>
    <property type="match status" value="1"/>
</dbReference>
<dbReference type="SUPFAM" id="SSF48452">
    <property type="entry name" value="TPR-like"/>
    <property type="match status" value="1"/>
</dbReference>
<evidence type="ECO:0000313" key="8">
    <source>
        <dbReference type="Proteomes" id="UP000001396"/>
    </source>
</evidence>
<dbReference type="InterPro" id="IPR000185">
    <property type="entry name" value="SecA"/>
</dbReference>
<dbReference type="GO" id="GO:0006886">
    <property type="term" value="P:intracellular protein transport"/>
    <property type="evidence" value="ECO:0007669"/>
    <property type="project" value="InterPro"/>
</dbReference>
<dbReference type="Gene3D" id="3.40.50.300">
    <property type="entry name" value="P-loop containing nucleotide triphosphate hydrolases"/>
    <property type="match status" value="3"/>
</dbReference>
<dbReference type="InterPro" id="IPR011115">
    <property type="entry name" value="SecA_DEAD"/>
</dbReference>
<organism evidence="7 8">
    <name type="scientific">Heterostelium pallidum (strain ATCC 26659 / Pp 5 / PN500)</name>
    <name type="common">Cellular slime mold</name>
    <name type="synonym">Polysphondylium pallidum</name>
    <dbReference type="NCBI Taxonomy" id="670386"/>
    <lineage>
        <taxon>Eukaryota</taxon>
        <taxon>Amoebozoa</taxon>
        <taxon>Evosea</taxon>
        <taxon>Eumycetozoa</taxon>
        <taxon>Dictyostelia</taxon>
        <taxon>Acytosteliales</taxon>
        <taxon>Acytosteliaceae</taxon>
        <taxon>Heterostelium</taxon>
    </lineage>
</organism>
<keyword evidence="8" id="KW-1185">Reference proteome</keyword>
<evidence type="ECO:0000259" key="4">
    <source>
        <dbReference type="PROSITE" id="PS50011"/>
    </source>
</evidence>
<reference evidence="7 8" key="1">
    <citation type="journal article" date="2011" name="Genome Res.">
        <title>Phylogeny-wide analysis of social amoeba genomes highlights ancient origins for complex intercellular communication.</title>
        <authorList>
            <person name="Heidel A.J."/>
            <person name="Lawal H.M."/>
            <person name="Felder M."/>
            <person name="Schilde C."/>
            <person name="Helps N.R."/>
            <person name="Tunggal B."/>
            <person name="Rivero F."/>
            <person name="John U."/>
            <person name="Schleicher M."/>
            <person name="Eichinger L."/>
            <person name="Platzer M."/>
            <person name="Noegel A.A."/>
            <person name="Schaap P."/>
            <person name="Gloeckner G."/>
        </authorList>
    </citation>
    <scope>NUCLEOTIDE SEQUENCE [LARGE SCALE GENOMIC DNA]</scope>
    <source>
        <strain evidence="8">ATCC 26659 / Pp 5 / PN500</strain>
    </source>
</reference>
<keyword evidence="1" id="KW-0813">Transport</keyword>
<evidence type="ECO:0000259" key="6">
    <source>
        <dbReference type="PROSITE" id="PS51196"/>
    </source>
</evidence>
<proteinExistence type="predicted"/>
<dbReference type="STRING" id="670386.D3AYK3"/>
<feature type="compositionally biased region" description="Basic and acidic residues" evidence="3">
    <location>
        <begin position="368"/>
        <end position="380"/>
    </location>
</feature>
<dbReference type="Proteomes" id="UP000001396">
    <property type="component" value="Unassembled WGS sequence"/>
</dbReference>
<dbReference type="SUPFAM" id="SSF81767">
    <property type="entry name" value="Pre-protein crosslinking domain of SecA"/>
    <property type="match status" value="1"/>
</dbReference>
<dbReference type="InParanoid" id="D3AYK3"/>
<dbReference type="GO" id="GO:0017038">
    <property type="term" value="P:protein import"/>
    <property type="evidence" value="ECO:0007669"/>
    <property type="project" value="InterPro"/>
</dbReference>
<gene>
    <name evidence="7" type="ORF">PPL_01263</name>
</gene>
<dbReference type="InterPro" id="IPR011990">
    <property type="entry name" value="TPR-like_helical_dom_sf"/>
</dbReference>
<feature type="domain" description="SecA family profile" evidence="6">
    <location>
        <begin position="1448"/>
        <end position="2077"/>
    </location>
</feature>